<feature type="domain" description="Flagellin C-terminal" evidence="5">
    <location>
        <begin position="445"/>
        <end position="526"/>
    </location>
</feature>
<name>A0AAU9EPX7_9FIRM</name>
<dbReference type="Pfam" id="PF00700">
    <property type="entry name" value="Flagellin_C"/>
    <property type="match status" value="1"/>
</dbReference>
<dbReference type="NCBIfam" id="TIGR02550">
    <property type="entry name" value="flagell_flgL"/>
    <property type="match status" value="1"/>
</dbReference>
<gene>
    <name evidence="6" type="ORF">HLPR_25400</name>
</gene>
<dbReference type="InterPro" id="IPR001492">
    <property type="entry name" value="Flagellin"/>
</dbReference>
<evidence type="ECO:0000313" key="7">
    <source>
        <dbReference type="Proteomes" id="UP001321786"/>
    </source>
</evidence>
<dbReference type="GO" id="GO:0071973">
    <property type="term" value="P:bacterial-type flagellum-dependent cell motility"/>
    <property type="evidence" value="ECO:0007669"/>
    <property type="project" value="InterPro"/>
</dbReference>
<dbReference type="GO" id="GO:0005198">
    <property type="term" value="F:structural molecule activity"/>
    <property type="evidence" value="ECO:0007669"/>
    <property type="project" value="InterPro"/>
</dbReference>
<evidence type="ECO:0000256" key="1">
    <source>
        <dbReference type="ARBA" id="ARBA00004365"/>
    </source>
</evidence>
<protein>
    <recommendedName>
        <fullName evidence="8">Flagellar hook-associated protein 3</fullName>
    </recommendedName>
</protein>
<dbReference type="SUPFAM" id="SSF64518">
    <property type="entry name" value="Phase 1 flagellin"/>
    <property type="match status" value="1"/>
</dbReference>
<organism evidence="6 7">
    <name type="scientific">Helicovermis profundi</name>
    <dbReference type="NCBI Taxonomy" id="3065157"/>
    <lineage>
        <taxon>Bacteria</taxon>
        <taxon>Bacillati</taxon>
        <taxon>Bacillota</taxon>
        <taxon>Clostridia</taxon>
        <taxon>Helicovermis</taxon>
    </lineage>
</organism>
<proteinExistence type="inferred from homology"/>
<keyword evidence="7" id="KW-1185">Reference proteome</keyword>
<dbReference type="Gene3D" id="1.20.1330.10">
    <property type="entry name" value="f41 fragment of flagellin, N-terminal domain"/>
    <property type="match status" value="2"/>
</dbReference>
<dbReference type="PANTHER" id="PTHR42792:SF1">
    <property type="entry name" value="FLAGELLAR HOOK-ASSOCIATED PROTEIN 3"/>
    <property type="match status" value="1"/>
</dbReference>
<dbReference type="RefSeq" id="WP_338535808.1">
    <property type="nucleotide sequence ID" value="NZ_AP028654.1"/>
</dbReference>
<dbReference type="AlphaFoldDB" id="A0AAU9EPX7"/>
<dbReference type="Pfam" id="PF00669">
    <property type="entry name" value="Flagellin_N"/>
    <property type="match status" value="1"/>
</dbReference>
<dbReference type="GO" id="GO:0009424">
    <property type="term" value="C:bacterial-type flagellum hook"/>
    <property type="evidence" value="ECO:0007669"/>
    <property type="project" value="InterPro"/>
</dbReference>
<dbReference type="KEGG" id="hprf:HLPR_25400"/>
<dbReference type="InterPro" id="IPR013384">
    <property type="entry name" value="Flagell_FlgL"/>
</dbReference>
<reference evidence="6 7" key="1">
    <citation type="submission" date="2023-08" db="EMBL/GenBank/DDBJ databases">
        <title>Helicovermis profunda gen. nov., sp. nov., a novel mesophilic, fermentative bacterium within the Bacillota from a deep-sea hydrothermal vent chimney.</title>
        <authorList>
            <person name="Miyazaki U."/>
            <person name="Mizutani D."/>
            <person name="Hashimoto Y."/>
            <person name="Tame A."/>
            <person name="Sawayama S."/>
            <person name="Miyazaki J."/>
            <person name="Takai K."/>
            <person name="Nakagawa S."/>
        </authorList>
    </citation>
    <scope>NUCLEOTIDE SEQUENCE [LARGE SCALE GENOMIC DNA]</scope>
    <source>
        <strain evidence="6 7">S502</strain>
    </source>
</reference>
<evidence type="ECO:0000259" key="5">
    <source>
        <dbReference type="Pfam" id="PF00700"/>
    </source>
</evidence>
<dbReference type="InterPro" id="IPR001029">
    <property type="entry name" value="Flagellin_N"/>
</dbReference>
<dbReference type="EMBL" id="AP028654">
    <property type="protein sequence ID" value="BEP30209.1"/>
    <property type="molecule type" value="Genomic_DNA"/>
</dbReference>
<dbReference type="PANTHER" id="PTHR42792">
    <property type="entry name" value="FLAGELLIN"/>
    <property type="match status" value="1"/>
</dbReference>
<sequence length="529" mass="56996">MRVTNSMLVRNLISNVNNNLNKMQVMQDQLATGKRVQSASDDPVGASKIIKYRTDASELDQYATNTRDATSWLEATESNMMDTNKLFQRARELTVQAANGSNSVLETSNIAKEMEQIKEQIISNANFSFAGRYIFSGYHTDKKLLKDDGSFNVDITDNDINNTPETSYQIGVGEDIKISTNGINLYGYVPDNSNFITKMPSGTSDGVAASKSKLLSDNEIDLTSDYSTGGFTINIGGTNFTVDTTNLKGTVDTPIVKADFIDALNNSVDGSANKLEDTANIYFNADNKLAIEPKIYGLVAESITSTPAISSTYSGGINVSEAEVSGASISDADIGTDFDNKSFLLTVNDETKKITLGTVSPQDVSTLVSSLNSAITAAGFASGSVVAGVSGGNLTFSTTGTLSDGSVPKIEVRPIKSNKSKLIQDFDELISSLTSNDQTKISSFLDTIDSHVENFLTELADVGARTNRMELVTNRIDENSVSITKLLSDVQDADMSKVIMWLKNSENVYRASLSTGSRVIQPSLIDFIK</sequence>
<evidence type="ECO:0008006" key="8">
    <source>
        <dbReference type="Google" id="ProtNLM"/>
    </source>
</evidence>
<keyword evidence="3" id="KW-0975">Bacterial flagellum</keyword>
<dbReference type="InterPro" id="IPR046358">
    <property type="entry name" value="Flagellin_C"/>
</dbReference>
<comment type="similarity">
    <text evidence="2">Belongs to the bacterial flagellin family.</text>
</comment>
<evidence type="ECO:0000313" key="6">
    <source>
        <dbReference type="EMBL" id="BEP30209.1"/>
    </source>
</evidence>
<comment type="subcellular location">
    <subcellularLocation>
        <location evidence="1">Bacterial flagellum</location>
    </subcellularLocation>
</comment>
<evidence type="ECO:0000259" key="4">
    <source>
        <dbReference type="Pfam" id="PF00669"/>
    </source>
</evidence>
<accession>A0AAU9EPX7</accession>
<dbReference type="Proteomes" id="UP001321786">
    <property type="component" value="Chromosome"/>
</dbReference>
<evidence type="ECO:0000256" key="3">
    <source>
        <dbReference type="ARBA" id="ARBA00023143"/>
    </source>
</evidence>
<feature type="domain" description="Flagellin N-terminal" evidence="4">
    <location>
        <begin position="7"/>
        <end position="140"/>
    </location>
</feature>
<evidence type="ECO:0000256" key="2">
    <source>
        <dbReference type="ARBA" id="ARBA00005709"/>
    </source>
</evidence>